<evidence type="ECO:0000256" key="4">
    <source>
        <dbReference type="ARBA" id="ARBA00022989"/>
    </source>
</evidence>
<reference evidence="8 9" key="1">
    <citation type="journal article" date="2010" name="Int. J. Syst. Evol. Microbiol.">
        <title>Thiohalobacter thiocyanaticus gen. nov., sp. nov., a moderately halophilic, sulfur-oxidizing gammaproteobacterium from hypersaline lakes, that utilizes thiocyanate.</title>
        <authorList>
            <person name="Sorokin D.Y."/>
            <person name="Kovaleva O.L."/>
            <person name="Tourova T.P."/>
            <person name="Muyzer G."/>
        </authorList>
    </citation>
    <scope>NUCLEOTIDE SEQUENCE [LARGE SCALE GENOMIC DNA]</scope>
    <source>
        <strain evidence="8 9">Hrh1</strain>
    </source>
</reference>
<organism evidence="8 9">
    <name type="scientific">Thiohalobacter thiocyanaticus</name>
    <dbReference type="NCBI Taxonomy" id="585455"/>
    <lineage>
        <taxon>Bacteria</taxon>
        <taxon>Pseudomonadati</taxon>
        <taxon>Pseudomonadota</taxon>
        <taxon>Gammaproteobacteria</taxon>
        <taxon>Thiohalobacterales</taxon>
        <taxon>Thiohalobacteraceae</taxon>
        <taxon>Thiohalobacter</taxon>
    </lineage>
</organism>
<feature type="transmembrane region" description="Helical" evidence="6">
    <location>
        <begin position="280"/>
        <end position="299"/>
    </location>
</feature>
<dbReference type="AlphaFoldDB" id="A0A426QI49"/>
<protein>
    <recommendedName>
        <fullName evidence="7">Type II secretion system protein GspF domain-containing protein</fullName>
    </recommendedName>
</protein>
<dbReference type="Proteomes" id="UP000287798">
    <property type="component" value="Unassembled WGS sequence"/>
</dbReference>
<feature type="domain" description="Type II secretion system protein GspF" evidence="7">
    <location>
        <begin position="135"/>
        <end position="261"/>
    </location>
</feature>
<keyword evidence="4 6" id="KW-1133">Transmembrane helix</keyword>
<dbReference type="GO" id="GO:0005886">
    <property type="term" value="C:plasma membrane"/>
    <property type="evidence" value="ECO:0007669"/>
    <property type="project" value="UniProtKB-SubCell"/>
</dbReference>
<keyword evidence="5 6" id="KW-0472">Membrane</keyword>
<evidence type="ECO:0000256" key="3">
    <source>
        <dbReference type="ARBA" id="ARBA00022692"/>
    </source>
</evidence>
<dbReference type="PANTHER" id="PTHR35007">
    <property type="entry name" value="INTEGRAL MEMBRANE PROTEIN-RELATED"/>
    <property type="match status" value="1"/>
</dbReference>
<evidence type="ECO:0000256" key="1">
    <source>
        <dbReference type="ARBA" id="ARBA00004651"/>
    </source>
</evidence>
<dbReference type="InterPro" id="IPR018076">
    <property type="entry name" value="T2SS_GspF_dom"/>
</dbReference>
<name>A0A426QI49_9GAMM</name>
<feature type="transmembrane region" description="Helical" evidence="6">
    <location>
        <begin position="242"/>
        <end position="260"/>
    </location>
</feature>
<dbReference type="Pfam" id="PF00482">
    <property type="entry name" value="T2SSF"/>
    <property type="match status" value="1"/>
</dbReference>
<evidence type="ECO:0000256" key="2">
    <source>
        <dbReference type="ARBA" id="ARBA00022475"/>
    </source>
</evidence>
<keyword evidence="3 6" id="KW-0812">Transmembrane</keyword>
<comment type="caution">
    <text evidence="8">The sequence shown here is derived from an EMBL/GenBank/DDBJ whole genome shotgun (WGS) entry which is preliminary data.</text>
</comment>
<feature type="transmembrane region" description="Helical" evidence="6">
    <location>
        <begin position="101"/>
        <end position="117"/>
    </location>
</feature>
<dbReference type="PANTHER" id="PTHR35007:SF1">
    <property type="entry name" value="PILUS ASSEMBLY PROTEIN"/>
    <property type="match status" value="1"/>
</dbReference>
<evidence type="ECO:0000256" key="6">
    <source>
        <dbReference type="SAM" id="Phobius"/>
    </source>
</evidence>
<evidence type="ECO:0000313" key="8">
    <source>
        <dbReference type="EMBL" id="RRQ21434.1"/>
    </source>
</evidence>
<evidence type="ECO:0000259" key="7">
    <source>
        <dbReference type="Pfam" id="PF00482"/>
    </source>
</evidence>
<proteinExistence type="predicted"/>
<gene>
    <name evidence="8" type="ORF">D6C00_05415</name>
</gene>
<feature type="transmembrane region" description="Helical" evidence="6">
    <location>
        <begin position="6"/>
        <end position="24"/>
    </location>
</feature>
<comment type="subcellular location">
    <subcellularLocation>
        <location evidence="1">Cell membrane</location>
        <topology evidence="1">Multi-pass membrane protein</topology>
    </subcellularLocation>
</comment>
<dbReference type="EMBL" id="QZMU01000001">
    <property type="protein sequence ID" value="RRQ21434.1"/>
    <property type="molecule type" value="Genomic_DNA"/>
</dbReference>
<dbReference type="OrthoDB" id="597333at2"/>
<feature type="transmembrane region" description="Helical" evidence="6">
    <location>
        <begin position="79"/>
        <end position="95"/>
    </location>
</feature>
<evidence type="ECO:0000256" key="5">
    <source>
        <dbReference type="ARBA" id="ARBA00023136"/>
    </source>
</evidence>
<keyword evidence="9" id="KW-1185">Reference proteome</keyword>
<dbReference type="RefSeq" id="WP_125180729.1">
    <property type="nucleotide sequence ID" value="NZ_QZMU01000001.1"/>
</dbReference>
<sequence>MSPMTWILLAEAGMLLGLAVILVRGSRDTGLDKRVSERFAVLYARPRSSQTGTGWPDRLRRRYEDVLTRAGLRPDQRRLQTGATVSVLLVAYVALRHGPAAAAVVLFIGLLGFYALLQYRYKKRAELLLTQLPRFVDNLERSLAAGHSLQNALAQAAVLAREPLQGILLRVKANVELGSELGEQLQLAANTMAVKEFQLLALAMDVHQRYGGSIKALLHSVSAMVKQQEQARREFAALTGETRFSAWVLGLLPLLIAGYMMAMNPGYLDSMWNTEAGRNVLYLAVGLQAVGGMILWRMIKSI</sequence>
<accession>A0A426QI49</accession>
<keyword evidence="2" id="KW-1003">Cell membrane</keyword>
<evidence type="ECO:0000313" key="9">
    <source>
        <dbReference type="Proteomes" id="UP000287798"/>
    </source>
</evidence>